<feature type="signal peptide" evidence="1">
    <location>
        <begin position="1"/>
        <end position="22"/>
    </location>
</feature>
<dbReference type="InterPro" id="IPR051200">
    <property type="entry name" value="Host-pathogen_enzymatic-act"/>
</dbReference>
<evidence type="ECO:0000313" key="3">
    <source>
        <dbReference type="Proteomes" id="UP000598467"/>
    </source>
</evidence>
<dbReference type="PANTHER" id="PTHR47197:SF3">
    <property type="entry name" value="DIHYDRO-HEME D1 DEHYDROGENASE"/>
    <property type="match status" value="1"/>
</dbReference>
<keyword evidence="1" id="KW-0732">Signal</keyword>
<organism evidence="2 3">
    <name type="scientific">Roseibium aggregatum</name>
    <dbReference type="NCBI Taxonomy" id="187304"/>
    <lineage>
        <taxon>Bacteria</taxon>
        <taxon>Pseudomonadati</taxon>
        <taxon>Pseudomonadota</taxon>
        <taxon>Alphaproteobacteria</taxon>
        <taxon>Hyphomicrobiales</taxon>
        <taxon>Stappiaceae</taxon>
        <taxon>Roseibium</taxon>
    </lineage>
</organism>
<proteinExistence type="predicted"/>
<sequence length="362" mass="39806">MRNLIATTAALCLGLTALPALAKDLIVTVAKPDRLYVIDAKARSIETDCKLDFNLIPGVIVMSPDNTIAYVLADRWENVYGIELASCKTVFAAHQSEGDIKRKTIGSLAVSKDGKELYTIRNPVKILADRYEVMEPEMAVYDTSAGMEAKPVRTFPAPRRMTVMATDRKGTLYAAGHDIYAIDPKTGETTVKIPNASWDRPTYSPPDVLAFWPIGTQADEFLLLYSAAKFTDETQNELADFVWGYETVDLTTGESKIEDFASFEVIMFSAVRDPNDKTKLYGVYTQLSKHDLATKELVKRVDLPHTYYCINISSDGKELYVGGTNDDIGVYDADTLERIGEIILPSGGDMAAGTLHVISTGS</sequence>
<dbReference type="Proteomes" id="UP000598467">
    <property type="component" value="Unassembled WGS sequence"/>
</dbReference>
<protein>
    <submittedName>
        <fullName evidence="2">Quinohemoprotein amine dehydrogenase subunit beta</fullName>
    </submittedName>
</protein>
<dbReference type="InterPro" id="IPR023879">
    <property type="entry name" value="QH-AmDH_bsu"/>
</dbReference>
<accession>A0A926NW65</accession>
<name>A0A926NW65_9HYPH</name>
<dbReference type="SUPFAM" id="SSF50969">
    <property type="entry name" value="YVTN repeat-like/Quinoprotein amine dehydrogenase"/>
    <property type="match status" value="1"/>
</dbReference>
<dbReference type="RefSeq" id="WP_190289598.1">
    <property type="nucleotide sequence ID" value="NZ_JABFCZ010000002.1"/>
</dbReference>
<dbReference type="Gene3D" id="2.130.10.10">
    <property type="entry name" value="YVTN repeat-like/Quinoprotein amine dehydrogenase"/>
    <property type="match status" value="1"/>
</dbReference>
<reference evidence="2" key="1">
    <citation type="submission" date="2020-05" db="EMBL/GenBank/DDBJ databases">
        <title>Identification of trans-AT polyketide cluster in two marine bacteria, producers of a novel glutaramide-containing polyketide sesbanimide D and analogs.</title>
        <authorList>
            <person name="Kacar D."/>
            <person name="Rodriguez P."/>
            <person name="Canedo L."/>
            <person name="Gonzalez E."/>
            <person name="Galan B."/>
            <person name="De La Calle F."/>
            <person name="Garcia J.L."/>
        </authorList>
    </citation>
    <scope>NUCLEOTIDE SEQUENCE</scope>
    <source>
        <strain evidence="2">PHM038</strain>
    </source>
</reference>
<dbReference type="AlphaFoldDB" id="A0A926NW65"/>
<dbReference type="NCBIfam" id="TIGR03907">
    <property type="entry name" value="QH_beta"/>
    <property type="match status" value="1"/>
</dbReference>
<dbReference type="PANTHER" id="PTHR47197">
    <property type="entry name" value="PROTEIN NIRF"/>
    <property type="match status" value="1"/>
</dbReference>
<evidence type="ECO:0000256" key="1">
    <source>
        <dbReference type="SAM" id="SignalP"/>
    </source>
</evidence>
<dbReference type="EMBL" id="JABFCZ010000002">
    <property type="protein sequence ID" value="MBD1544923.1"/>
    <property type="molecule type" value="Genomic_DNA"/>
</dbReference>
<feature type="chain" id="PRO_5036803766" evidence="1">
    <location>
        <begin position="23"/>
        <end position="362"/>
    </location>
</feature>
<dbReference type="InterPro" id="IPR015943">
    <property type="entry name" value="WD40/YVTN_repeat-like_dom_sf"/>
</dbReference>
<comment type="caution">
    <text evidence="2">The sequence shown here is derived from an EMBL/GenBank/DDBJ whole genome shotgun (WGS) entry which is preliminary data.</text>
</comment>
<gene>
    <name evidence="2" type="primary">peaD</name>
    <name evidence="2" type="ORF">HK439_01505</name>
</gene>
<dbReference type="InterPro" id="IPR011044">
    <property type="entry name" value="Quino_amine_DH_bsu"/>
</dbReference>
<evidence type="ECO:0000313" key="2">
    <source>
        <dbReference type="EMBL" id="MBD1544923.1"/>
    </source>
</evidence>